<keyword evidence="4" id="KW-0325">Glycoprotein</keyword>
<evidence type="ECO:0000256" key="4">
    <source>
        <dbReference type="ARBA" id="ARBA00023180"/>
    </source>
</evidence>
<dbReference type="GO" id="GO:0016020">
    <property type="term" value="C:membrane"/>
    <property type="evidence" value="ECO:0007669"/>
    <property type="project" value="UniProtKB-SubCell"/>
</dbReference>
<evidence type="ECO:0000256" key="3">
    <source>
        <dbReference type="ARBA" id="ARBA00023136"/>
    </source>
</evidence>
<dbReference type="PANTHER" id="PTHR12080:SF48">
    <property type="entry name" value="IMMUNOGLOBULIN SUBTYPE DOMAIN-CONTAINING PROTEIN"/>
    <property type="match status" value="1"/>
</dbReference>
<dbReference type="Gene3D" id="2.60.40.10">
    <property type="entry name" value="Immunoglobulins"/>
    <property type="match status" value="1"/>
</dbReference>
<organism evidence="7 8">
    <name type="scientific">Astyanax mexicanus</name>
    <name type="common">Blind cave fish</name>
    <name type="synonym">Astyanax fasciatus mexicanus</name>
    <dbReference type="NCBI Taxonomy" id="7994"/>
    <lineage>
        <taxon>Eukaryota</taxon>
        <taxon>Metazoa</taxon>
        <taxon>Chordata</taxon>
        <taxon>Craniata</taxon>
        <taxon>Vertebrata</taxon>
        <taxon>Euteleostomi</taxon>
        <taxon>Actinopterygii</taxon>
        <taxon>Neopterygii</taxon>
        <taxon>Teleostei</taxon>
        <taxon>Ostariophysi</taxon>
        <taxon>Characiformes</taxon>
        <taxon>Characoidei</taxon>
        <taxon>Acestrorhamphidae</taxon>
        <taxon>Acestrorhamphinae</taxon>
        <taxon>Astyanax</taxon>
    </lineage>
</organism>
<dbReference type="PANTHER" id="PTHR12080">
    <property type="entry name" value="SIGNALING LYMPHOCYTIC ACTIVATION MOLECULE"/>
    <property type="match status" value="1"/>
</dbReference>
<keyword evidence="5" id="KW-0812">Transmembrane</keyword>
<dbReference type="OrthoDB" id="9835793at2759"/>
<dbReference type="EMBL" id="JAICCE010000008">
    <property type="protein sequence ID" value="KAG9274595.1"/>
    <property type="molecule type" value="Genomic_DNA"/>
</dbReference>
<dbReference type="AlphaFoldDB" id="A0A8T2LYL2"/>
<dbReference type="InterPro" id="IPR013783">
    <property type="entry name" value="Ig-like_fold"/>
</dbReference>
<evidence type="ECO:0000256" key="5">
    <source>
        <dbReference type="SAM" id="Phobius"/>
    </source>
</evidence>
<evidence type="ECO:0000256" key="1">
    <source>
        <dbReference type="ARBA" id="ARBA00004370"/>
    </source>
</evidence>
<sequence>MTSLYGYRVFYSGVVILVFSYGVCVLAEERTQSERRAAAGSSLILPLRYPKDSVFYAEWKYKEQTFAIYRNKNKQIAITNELQFSGRLKVNSDDLSVEVRNLQLSDSGSYTIVTQSSSGDQLPTETIILTVYDVIKVEIESKQTWKAATNSCDVSLLCRASEDQTVFYRWRGFKEQDGAQLNFTLKPEEGDVTLNCSASGSTGNGSNTTTVKCTPKKTTTGKPDDPSFDMQVIWIAAAGGGAALLLIFAITGLTCWWKSHKERDLADPGSTVYEDVNVEGTLRKQSINIASIYETVDEHRIAHDKPQTLYDKVTFARPPPSLPAMPSQYQHVL</sequence>
<name>A0A8T2LYL2_ASTMX</name>
<comment type="caution">
    <text evidence="7">The sequence shown here is derived from an EMBL/GenBank/DDBJ whole genome shotgun (WGS) entry which is preliminary data.</text>
</comment>
<dbReference type="SUPFAM" id="SSF48726">
    <property type="entry name" value="Immunoglobulin"/>
    <property type="match status" value="1"/>
</dbReference>
<evidence type="ECO:0000259" key="6">
    <source>
        <dbReference type="Pfam" id="PF07686"/>
    </source>
</evidence>
<reference evidence="7 8" key="1">
    <citation type="submission" date="2021-07" db="EMBL/GenBank/DDBJ databases">
        <authorList>
            <person name="Imarazene B."/>
            <person name="Zahm M."/>
            <person name="Klopp C."/>
            <person name="Cabau C."/>
            <person name="Beille S."/>
            <person name="Jouanno E."/>
            <person name="Castinel A."/>
            <person name="Lluch J."/>
            <person name="Gil L."/>
            <person name="Kuchtly C."/>
            <person name="Lopez Roques C."/>
            <person name="Donnadieu C."/>
            <person name="Parrinello H."/>
            <person name="Journot L."/>
            <person name="Du K."/>
            <person name="Schartl M."/>
            <person name="Retaux S."/>
            <person name="Guiguen Y."/>
        </authorList>
    </citation>
    <scope>NUCLEOTIDE SEQUENCE [LARGE SCALE GENOMIC DNA]</scope>
    <source>
        <strain evidence="7">Pach_M1</strain>
        <tissue evidence="7">Testis</tissue>
    </source>
</reference>
<proteinExistence type="predicted"/>
<comment type="subcellular location">
    <subcellularLocation>
        <location evidence="1">Membrane</location>
    </subcellularLocation>
</comment>
<evidence type="ECO:0000256" key="2">
    <source>
        <dbReference type="ARBA" id="ARBA00022729"/>
    </source>
</evidence>
<dbReference type="InterPro" id="IPR036179">
    <property type="entry name" value="Ig-like_dom_sf"/>
</dbReference>
<keyword evidence="3 5" id="KW-0472">Membrane</keyword>
<keyword evidence="5" id="KW-1133">Transmembrane helix</keyword>
<dbReference type="Proteomes" id="UP000752171">
    <property type="component" value="Unassembled WGS sequence"/>
</dbReference>
<gene>
    <name evidence="7" type="ORF">AMEX_G11552</name>
</gene>
<evidence type="ECO:0000313" key="8">
    <source>
        <dbReference type="Proteomes" id="UP000752171"/>
    </source>
</evidence>
<dbReference type="InterPro" id="IPR015631">
    <property type="entry name" value="CD2/SLAM_rcpt"/>
</dbReference>
<evidence type="ECO:0000313" key="7">
    <source>
        <dbReference type="EMBL" id="KAG9274595.1"/>
    </source>
</evidence>
<accession>A0A8T2LYL2</accession>
<dbReference type="Pfam" id="PF07686">
    <property type="entry name" value="V-set"/>
    <property type="match status" value="1"/>
</dbReference>
<keyword evidence="2" id="KW-0732">Signal</keyword>
<feature type="transmembrane region" description="Helical" evidence="5">
    <location>
        <begin position="6"/>
        <end position="27"/>
    </location>
</feature>
<protein>
    <recommendedName>
        <fullName evidence="6">Immunoglobulin V-set domain-containing protein</fullName>
    </recommendedName>
</protein>
<feature type="domain" description="Immunoglobulin V-set" evidence="6">
    <location>
        <begin position="32"/>
        <end position="131"/>
    </location>
</feature>
<feature type="transmembrane region" description="Helical" evidence="5">
    <location>
        <begin position="232"/>
        <end position="253"/>
    </location>
</feature>
<dbReference type="InterPro" id="IPR013106">
    <property type="entry name" value="Ig_V-set"/>
</dbReference>